<organism evidence="1 2">
    <name type="scientific">Pseudomonas phage NV1</name>
    <dbReference type="NCBI Taxonomy" id="2079543"/>
    <lineage>
        <taxon>Viruses</taxon>
        <taxon>Duplodnaviria</taxon>
        <taxon>Heunggongvirae</taxon>
        <taxon>Uroviricota</taxon>
        <taxon>Caudoviricetes</taxon>
        <taxon>Vicosavirus</taxon>
        <taxon>Vicosavirus NV1</taxon>
    </lineage>
</organism>
<name>A0A2L0HPX9_9CAUD</name>
<dbReference type="OrthoDB" id="30948at10239"/>
<evidence type="ECO:0000313" key="1">
    <source>
        <dbReference type="EMBL" id="AUX83644.1"/>
    </source>
</evidence>
<keyword evidence="2" id="KW-1185">Reference proteome</keyword>
<dbReference type="Proteomes" id="UP000240328">
    <property type="component" value="Segment"/>
</dbReference>
<protein>
    <submittedName>
        <fullName evidence="1">Uncharacterized protein</fullName>
    </submittedName>
</protein>
<accession>A0A2L0HPX9</accession>
<dbReference type="EMBL" id="MG845684">
    <property type="protein sequence ID" value="AUX83644.1"/>
    <property type="molecule type" value="Genomic_DNA"/>
</dbReference>
<proteinExistence type="predicted"/>
<gene>
    <name evidence="1" type="ORF">NV1_p15</name>
</gene>
<sequence>MSVHGVFYQTVEDDTKNLVNMNNWGNCWGAFQNVQGVAPRGQVVDVHVLVRMDERYKKYVEPFMDSKFFKELTDNKYHLTQMNPSVFNDQRLMAHQMSPENYIEVVFKSDLAAARVITASRLLTSLRLLAHTSGGSTESLNRIPQDQWHLLPLVVNAINTDGNSYSDSYVTFVPITKGELLEEADGDELYDVDVDDGFQNIADKYHKGAMISVQMLKRILSRTSQEFQDLTSQTWSLMDREYYKDCEADEWLKGDDIPHDTFISVGSPVQDVMRDGETRITGNIGTLLAQLE</sequence>
<evidence type="ECO:0000313" key="2">
    <source>
        <dbReference type="Proteomes" id="UP000240328"/>
    </source>
</evidence>
<reference evidence="1 2" key="1">
    <citation type="submission" date="2018-01" db="EMBL/GenBank/DDBJ databases">
        <title>Genome of Pseudomonas phage NV1, a LUZ24-like virus of Pseudomonas tolaasii.</title>
        <authorList>
            <person name="Storey N.H."/>
        </authorList>
    </citation>
    <scope>NUCLEOTIDE SEQUENCE [LARGE SCALE GENOMIC DNA]</scope>
</reference>